<protein>
    <recommendedName>
        <fullName evidence="2">YCII-related domain-containing protein</fullName>
    </recommendedName>
</protein>
<gene>
    <name evidence="1" type="ORF">G3M58_13465</name>
</gene>
<name>A0A6G3WPS2_9ACTN</name>
<dbReference type="AlphaFoldDB" id="A0A6G3WPS2"/>
<dbReference type="SUPFAM" id="SSF54909">
    <property type="entry name" value="Dimeric alpha+beta barrel"/>
    <property type="match status" value="1"/>
</dbReference>
<comment type="caution">
    <text evidence="1">The sequence shown here is derived from an EMBL/GenBank/DDBJ whole genome shotgun (WGS) entry which is preliminary data.</text>
</comment>
<dbReference type="EMBL" id="JAAGMN010001394">
    <property type="protein sequence ID" value="NEE07454.1"/>
    <property type="molecule type" value="Genomic_DNA"/>
</dbReference>
<organism evidence="1">
    <name type="scientific">Streptomyces sp. SID7499</name>
    <dbReference type="NCBI Taxonomy" id="2706086"/>
    <lineage>
        <taxon>Bacteria</taxon>
        <taxon>Bacillati</taxon>
        <taxon>Actinomycetota</taxon>
        <taxon>Actinomycetes</taxon>
        <taxon>Kitasatosporales</taxon>
        <taxon>Streptomycetaceae</taxon>
        <taxon>Streptomyces</taxon>
    </lineage>
</organism>
<evidence type="ECO:0008006" key="2">
    <source>
        <dbReference type="Google" id="ProtNLM"/>
    </source>
</evidence>
<accession>A0A6G3WPS2</accession>
<sequence>MFFLAVHTRPTPGREAEYHCWYDEFHLDEVLQVPGFVTAERYVLVESDGGSVLGPGSHLAVFTITSRDLDATMTAFRHAQKSMALPACLDADSVALSWWRPLGSRAGSGKA</sequence>
<reference evidence="1" key="1">
    <citation type="submission" date="2020-01" db="EMBL/GenBank/DDBJ databases">
        <title>Insect and environment-associated Actinomycetes.</title>
        <authorList>
            <person name="Currrie C."/>
            <person name="Chevrette M."/>
            <person name="Carlson C."/>
            <person name="Stubbendieck R."/>
            <person name="Wendt-Pienkowski E."/>
        </authorList>
    </citation>
    <scope>NUCLEOTIDE SEQUENCE</scope>
    <source>
        <strain evidence="1">SID7499</strain>
    </source>
</reference>
<dbReference type="InterPro" id="IPR011008">
    <property type="entry name" value="Dimeric_a/b-barrel"/>
</dbReference>
<proteinExistence type="predicted"/>
<evidence type="ECO:0000313" key="1">
    <source>
        <dbReference type="EMBL" id="NEE07454.1"/>
    </source>
</evidence>